<gene>
    <name evidence="9" type="ORF">BGZ65_001779</name>
</gene>
<dbReference type="InterPro" id="IPR006642">
    <property type="entry name" value="Rad18_UBZ4"/>
</dbReference>
<dbReference type="EMBL" id="JAAAHW010009715">
    <property type="protein sequence ID" value="KAF9937116.1"/>
    <property type="molecule type" value="Genomic_DNA"/>
</dbReference>
<proteinExistence type="predicted"/>
<keyword evidence="10" id="KW-1185">Reference proteome</keyword>
<keyword evidence="2 6" id="KW-0227">DNA damage</keyword>
<keyword evidence="5 6" id="KW-0234">DNA repair</keyword>
<dbReference type="Proteomes" id="UP000749646">
    <property type="component" value="Unassembled WGS sequence"/>
</dbReference>
<dbReference type="Gene3D" id="3.30.160.60">
    <property type="entry name" value="Classic Zinc Finger"/>
    <property type="match status" value="1"/>
</dbReference>
<evidence type="ECO:0000256" key="1">
    <source>
        <dbReference type="ARBA" id="ARBA00022723"/>
    </source>
</evidence>
<dbReference type="GO" id="GO:0003677">
    <property type="term" value="F:DNA binding"/>
    <property type="evidence" value="ECO:0007669"/>
    <property type="project" value="InterPro"/>
</dbReference>
<evidence type="ECO:0000256" key="6">
    <source>
        <dbReference type="PROSITE-ProRule" id="PRU01256"/>
    </source>
</evidence>
<feature type="compositionally biased region" description="Pro residues" evidence="7">
    <location>
        <begin position="76"/>
        <end position="90"/>
    </location>
</feature>
<feature type="compositionally biased region" description="Polar residues" evidence="7">
    <location>
        <begin position="47"/>
        <end position="64"/>
    </location>
</feature>
<organism evidence="9 10">
    <name type="scientific">Modicella reniformis</name>
    <dbReference type="NCBI Taxonomy" id="1440133"/>
    <lineage>
        <taxon>Eukaryota</taxon>
        <taxon>Fungi</taxon>
        <taxon>Fungi incertae sedis</taxon>
        <taxon>Mucoromycota</taxon>
        <taxon>Mortierellomycotina</taxon>
        <taxon>Mortierellomycetes</taxon>
        <taxon>Mortierellales</taxon>
        <taxon>Mortierellaceae</taxon>
        <taxon>Modicella</taxon>
    </lineage>
</organism>
<keyword evidence="1" id="KW-0479">Metal-binding</keyword>
<dbReference type="GO" id="GO:0006281">
    <property type="term" value="P:DNA repair"/>
    <property type="evidence" value="ECO:0007669"/>
    <property type="project" value="UniProtKB-KW"/>
</dbReference>
<name>A0A9P6ILN4_9FUNG</name>
<dbReference type="GO" id="GO:0008270">
    <property type="term" value="F:zinc ion binding"/>
    <property type="evidence" value="ECO:0007669"/>
    <property type="project" value="UniProtKB-KW"/>
</dbReference>
<dbReference type="PROSITE" id="PS51908">
    <property type="entry name" value="ZF_UBZ4"/>
    <property type="match status" value="1"/>
</dbReference>
<evidence type="ECO:0000259" key="8">
    <source>
        <dbReference type="PROSITE" id="PS51908"/>
    </source>
</evidence>
<evidence type="ECO:0000313" key="9">
    <source>
        <dbReference type="EMBL" id="KAF9937116.1"/>
    </source>
</evidence>
<feature type="region of interest" description="Disordered" evidence="7">
    <location>
        <begin position="1"/>
        <end position="93"/>
    </location>
</feature>
<reference evidence="9" key="1">
    <citation type="journal article" date="2020" name="Fungal Divers.">
        <title>Resolving the Mortierellaceae phylogeny through synthesis of multi-gene phylogenetics and phylogenomics.</title>
        <authorList>
            <person name="Vandepol N."/>
            <person name="Liber J."/>
            <person name="Desiro A."/>
            <person name="Na H."/>
            <person name="Kennedy M."/>
            <person name="Barry K."/>
            <person name="Grigoriev I.V."/>
            <person name="Miller A.N."/>
            <person name="O'Donnell K."/>
            <person name="Stajich J.E."/>
            <person name="Bonito G."/>
        </authorList>
    </citation>
    <scope>NUCLEOTIDE SEQUENCE</scope>
    <source>
        <strain evidence="9">MES-2147</strain>
    </source>
</reference>
<dbReference type="SMART" id="SM00734">
    <property type="entry name" value="ZnF_Rad18"/>
    <property type="match status" value="1"/>
</dbReference>
<evidence type="ECO:0000256" key="5">
    <source>
        <dbReference type="ARBA" id="ARBA00023204"/>
    </source>
</evidence>
<comment type="caution">
    <text evidence="9">The sequence shown here is derived from an EMBL/GenBank/DDBJ whole genome shotgun (WGS) entry which is preliminary data.</text>
</comment>
<evidence type="ECO:0000256" key="3">
    <source>
        <dbReference type="ARBA" id="ARBA00022771"/>
    </source>
</evidence>
<evidence type="ECO:0000256" key="7">
    <source>
        <dbReference type="SAM" id="MobiDB-lite"/>
    </source>
</evidence>
<evidence type="ECO:0000256" key="4">
    <source>
        <dbReference type="ARBA" id="ARBA00022833"/>
    </source>
</evidence>
<dbReference type="AlphaFoldDB" id="A0A9P6ILN4"/>
<feature type="domain" description="UBZ4-type" evidence="8">
    <location>
        <begin position="92"/>
        <end position="119"/>
    </location>
</feature>
<dbReference type="OrthoDB" id="5236983at2759"/>
<keyword evidence="4" id="KW-0862">Zinc</keyword>
<accession>A0A9P6ILN4</accession>
<sequence length="123" mass="13386">MSTSSSYSKRKNPYLSGSDLPPQGETKTVKRIKKEDEKRRTWGGGNTTNKQESTQPSEPRSTATMKAPPYHREPALSPPVIPGPGPPPSPSLVQCPVCSKQVEEATINDHVDLCIWRASGDAD</sequence>
<keyword evidence="3 6" id="KW-0863">Zinc-finger</keyword>
<evidence type="ECO:0000313" key="10">
    <source>
        <dbReference type="Proteomes" id="UP000749646"/>
    </source>
</evidence>
<evidence type="ECO:0000256" key="2">
    <source>
        <dbReference type="ARBA" id="ARBA00022763"/>
    </source>
</evidence>
<protein>
    <recommendedName>
        <fullName evidence="8">UBZ4-type domain-containing protein</fullName>
    </recommendedName>
</protein>